<reference evidence="2" key="2">
    <citation type="submission" date="2020-05" db="UniProtKB">
        <authorList>
            <consortium name="EnsemblMetazoa"/>
        </authorList>
    </citation>
    <scope>IDENTIFICATION</scope>
    <source>
        <strain evidence="2">IAEA</strain>
    </source>
</reference>
<dbReference type="AlphaFoldDB" id="A0A1A9WYC3"/>
<dbReference type="Proteomes" id="UP000091820">
    <property type="component" value="Unassembled WGS sequence"/>
</dbReference>
<dbReference type="InterPro" id="IPR029014">
    <property type="entry name" value="NiFe-Hase_large"/>
</dbReference>
<dbReference type="GO" id="GO:0006120">
    <property type="term" value="P:mitochondrial electron transport, NADH to ubiquinone"/>
    <property type="evidence" value="ECO:0007669"/>
    <property type="project" value="TreeGrafter"/>
</dbReference>
<dbReference type="STRING" id="37001.A0A1A9WYC3"/>
<evidence type="ECO:0000256" key="1">
    <source>
        <dbReference type="ARBA" id="ARBA00005769"/>
    </source>
</evidence>
<organism evidence="2 3">
    <name type="scientific">Glossina brevipalpis</name>
    <dbReference type="NCBI Taxonomy" id="37001"/>
    <lineage>
        <taxon>Eukaryota</taxon>
        <taxon>Metazoa</taxon>
        <taxon>Ecdysozoa</taxon>
        <taxon>Arthropoda</taxon>
        <taxon>Hexapoda</taxon>
        <taxon>Insecta</taxon>
        <taxon>Pterygota</taxon>
        <taxon>Neoptera</taxon>
        <taxon>Endopterygota</taxon>
        <taxon>Diptera</taxon>
        <taxon>Brachycera</taxon>
        <taxon>Muscomorpha</taxon>
        <taxon>Hippoboscoidea</taxon>
        <taxon>Glossinidae</taxon>
        <taxon>Glossina</taxon>
    </lineage>
</organism>
<proteinExistence type="inferred from homology"/>
<dbReference type="PANTHER" id="PTHR11993">
    <property type="entry name" value="NADH-UBIQUINONE OXIDOREDUCTASE 49 KDA SUBUNIT"/>
    <property type="match status" value="1"/>
</dbReference>
<evidence type="ECO:0000313" key="3">
    <source>
        <dbReference type="Proteomes" id="UP000091820"/>
    </source>
</evidence>
<comment type="similarity">
    <text evidence="1">Belongs to the complex I 49 kDa subunit family.</text>
</comment>
<dbReference type="GO" id="GO:0005739">
    <property type="term" value="C:mitochondrion"/>
    <property type="evidence" value="ECO:0007669"/>
    <property type="project" value="GOC"/>
</dbReference>
<dbReference type="EnsemblMetazoa" id="GBRI037140-RA">
    <property type="protein sequence ID" value="GBRI037140-PA"/>
    <property type="gene ID" value="GBRI037140"/>
</dbReference>
<dbReference type="VEuPathDB" id="VectorBase:GBRI037140"/>
<reference evidence="3" key="1">
    <citation type="submission" date="2014-03" db="EMBL/GenBank/DDBJ databases">
        <authorList>
            <person name="Aksoy S."/>
            <person name="Warren W."/>
            <person name="Wilson R.K."/>
        </authorList>
    </citation>
    <scope>NUCLEOTIDE SEQUENCE [LARGE SCALE GENOMIC DNA]</scope>
    <source>
        <strain evidence="3">IAEA</strain>
    </source>
</reference>
<dbReference type="SUPFAM" id="SSF56762">
    <property type="entry name" value="HydB/Nqo4-like"/>
    <property type="match status" value="1"/>
</dbReference>
<keyword evidence="3" id="KW-1185">Reference proteome</keyword>
<dbReference type="InterPro" id="IPR022885">
    <property type="entry name" value="NDH1_su_D/H"/>
</dbReference>
<protein>
    <submittedName>
        <fullName evidence="2">Uncharacterized protein</fullName>
    </submittedName>
</protein>
<dbReference type="Gene3D" id="1.10.645.10">
    <property type="entry name" value="Cytochrome-c3 Hydrogenase, chain B"/>
    <property type="match status" value="1"/>
</dbReference>
<dbReference type="GO" id="GO:0016651">
    <property type="term" value="F:oxidoreductase activity, acting on NAD(P)H"/>
    <property type="evidence" value="ECO:0007669"/>
    <property type="project" value="InterPro"/>
</dbReference>
<evidence type="ECO:0000313" key="2">
    <source>
        <dbReference type="EnsemblMetazoa" id="GBRI037140-PA"/>
    </source>
</evidence>
<sequence length="224" mass="26248">MKQSNCQIKVPQDGYPDLEFWKLLSASSHVFGCSFFVMAHHIIGIWFDMGSTIKLALSHNIVTRCDPHHISLLQRGTKKLIEYKIFIQALPYFERLIYMYRRYMIFLAVEKVLNSEVPLWIKYIRTILNSYSSIYTWFLWKKLIPLFVEVTRILNHIMVACMNEIKADYAKVASMSRAEMNIPMEASFIHHFNLFVGQSFHQVSPEIACEAIQGLKRHIRSLVL</sequence>
<accession>A0A1A9WYC3</accession>
<name>A0A1A9WYC3_9MUSC</name>
<dbReference type="PANTHER" id="PTHR11993:SF10">
    <property type="entry name" value="NADH DEHYDROGENASE [UBIQUINONE] IRON-SULFUR PROTEIN 2, MITOCHONDRIAL"/>
    <property type="match status" value="1"/>
</dbReference>